<gene>
    <name evidence="3" type="ORF">ABHF33_14165</name>
</gene>
<dbReference type="PROSITE" id="PS51257">
    <property type="entry name" value="PROKAR_LIPOPROTEIN"/>
    <property type="match status" value="1"/>
</dbReference>
<evidence type="ECO:0000256" key="2">
    <source>
        <dbReference type="SAM" id="SignalP"/>
    </source>
</evidence>
<feature type="signal peptide" evidence="2">
    <location>
        <begin position="1"/>
        <end position="17"/>
    </location>
</feature>
<dbReference type="Pfam" id="PF10973">
    <property type="entry name" value="DUF2799"/>
    <property type="match status" value="1"/>
</dbReference>
<accession>A0AAU7F679</accession>
<dbReference type="AlphaFoldDB" id="A0AAU7F679"/>
<dbReference type="RefSeq" id="WP_348944550.1">
    <property type="nucleotide sequence ID" value="NZ_CP157355.1"/>
</dbReference>
<keyword evidence="2" id="KW-0732">Signal</keyword>
<dbReference type="InterPro" id="IPR021242">
    <property type="entry name" value="DUF2799"/>
</dbReference>
<organism evidence="3">
    <name type="scientific">Chitinibacter mangrovi</name>
    <dbReference type="NCBI Taxonomy" id="3153927"/>
    <lineage>
        <taxon>Bacteria</taxon>
        <taxon>Pseudomonadati</taxon>
        <taxon>Pseudomonadota</taxon>
        <taxon>Betaproteobacteria</taxon>
        <taxon>Neisseriales</taxon>
        <taxon>Chitinibacteraceae</taxon>
        <taxon>Chitinibacter</taxon>
    </lineage>
</organism>
<evidence type="ECO:0000256" key="1">
    <source>
        <dbReference type="SAM" id="Coils"/>
    </source>
</evidence>
<dbReference type="KEGG" id="cmav:ABHF33_14165"/>
<name>A0AAU7F679_9NEIS</name>
<feature type="coiled-coil region" evidence="1">
    <location>
        <begin position="116"/>
        <end position="166"/>
    </location>
</feature>
<sequence length="183" mass="20763">MKIIRSLIMLIACAVLAGCAAMNESECRVGDWYGAGLRDGQQGEQSRIAEYADACGKLGIAPILADYQAGRQQGLRSYCQPENAYLLGRRGASYGNVCAPELQRAFLREYERGYQRYSLERDIQTQENKIAAAKRERKKLEEQIAKSESTEERRKLLRQLNQLGHEQSSAYRELNRLQLQLAE</sequence>
<evidence type="ECO:0000313" key="3">
    <source>
        <dbReference type="EMBL" id="XBM00185.1"/>
    </source>
</evidence>
<protein>
    <submittedName>
        <fullName evidence="3">DUF2799 domain-containing protein</fullName>
    </submittedName>
</protein>
<feature type="chain" id="PRO_5043582598" evidence="2">
    <location>
        <begin position="18"/>
        <end position="183"/>
    </location>
</feature>
<keyword evidence="1" id="KW-0175">Coiled coil</keyword>
<dbReference type="EMBL" id="CP157355">
    <property type="protein sequence ID" value="XBM00185.1"/>
    <property type="molecule type" value="Genomic_DNA"/>
</dbReference>
<reference evidence="3" key="1">
    <citation type="submission" date="2024-05" db="EMBL/GenBank/DDBJ databases">
        <authorList>
            <person name="Yang L."/>
            <person name="Pan L."/>
        </authorList>
    </citation>
    <scope>NUCLEOTIDE SEQUENCE</scope>
    <source>
        <strain evidence="3">FCG-7</strain>
    </source>
</reference>
<proteinExistence type="predicted"/>